<reference evidence="2" key="1">
    <citation type="submission" date="2020-12" db="UniProtKB">
        <authorList>
            <consortium name="WormBaseParasite"/>
        </authorList>
    </citation>
    <scope>IDENTIFICATION</scope>
    <source>
        <strain evidence="2">MHco3</strain>
    </source>
</reference>
<accession>A0A7I5E915</accession>
<name>A0A7I5E915_HAECO</name>
<dbReference type="AlphaFoldDB" id="A0A7I5E915"/>
<proteinExistence type="predicted"/>
<dbReference type="Proteomes" id="UP000025227">
    <property type="component" value="Unplaced"/>
</dbReference>
<sequence length="123" mass="14506">MRAARSFVRRHFPSYDENQRNRRQEDQHLFFLEAEVYGKNIGGVGFLVHYWIEHLVNSTEIFDRDYTFSTDASTSAPPSALLAVMCQRLHQPVKRRMLFVKNWKRLERTSVPTTSTLWETSAQ</sequence>
<organism evidence="1 2">
    <name type="scientific">Haemonchus contortus</name>
    <name type="common">Barber pole worm</name>
    <dbReference type="NCBI Taxonomy" id="6289"/>
    <lineage>
        <taxon>Eukaryota</taxon>
        <taxon>Metazoa</taxon>
        <taxon>Ecdysozoa</taxon>
        <taxon>Nematoda</taxon>
        <taxon>Chromadorea</taxon>
        <taxon>Rhabditida</taxon>
        <taxon>Rhabditina</taxon>
        <taxon>Rhabditomorpha</taxon>
        <taxon>Strongyloidea</taxon>
        <taxon>Trichostrongylidae</taxon>
        <taxon>Haemonchus</taxon>
    </lineage>
</organism>
<protein>
    <submittedName>
        <fullName evidence="2">RT_RNaseH domain-containing protein</fullName>
    </submittedName>
</protein>
<dbReference type="WBParaSite" id="HCON_00077810-00001">
    <property type="protein sequence ID" value="HCON_00077810-00001"/>
    <property type="gene ID" value="HCON_00077810"/>
</dbReference>
<keyword evidence="1" id="KW-1185">Reference proteome</keyword>
<evidence type="ECO:0000313" key="1">
    <source>
        <dbReference type="Proteomes" id="UP000025227"/>
    </source>
</evidence>
<evidence type="ECO:0000313" key="2">
    <source>
        <dbReference type="WBParaSite" id="HCON_00077810-00001"/>
    </source>
</evidence>